<dbReference type="InterPro" id="IPR003615">
    <property type="entry name" value="HNH_nuc"/>
</dbReference>
<dbReference type="Gene3D" id="3.90.75.20">
    <property type="match status" value="1"/>
</dbReference>
<proteinExistence type="predicted"/>
<sequence>MVIVKITEENFLDFLDEIAQIISKSTTKDNGHIIWNGKIIDNQPVRIKFRGKLAQPHLWQKIISTKTWVFNANRYKKSCTEKFCISPDHFLSRDDPTDVYKLAYIRLMENSKQEGECRLFTGFCTKYGYGNTNLKKRITYAHILAMEIHLNGTIPDDKFVRHKCKNKNCFAIGHLELGTHAENMSDKIRDGTNLAGVDHPNAILTEEMVLEIFNSKETDTVPNRTKFFSEKFKIDISSASVYKIDDGSTWSHITKITKKPPKKLVKPELNQEFIDKHHEAMKDKVKNNISINEECWLWKGAKDIHGYGQTRFLRIMFGSIHRFSLMATSQKFIPADLQVRHKCANKHCWSVKIVQLARHRP</sequence>
<feature type="domain" description="HNH nuclease" evidence="1">
    <location>
        <begin position="140"/>
        <end position="184"/>
    </location>
</feature>
<protein>
    <submittedName>
        <fullName evidence="2">Putative homing endonuclease</fullName>
    </submittedName>
</protein>
<keyword evidence="2" id="KW-0255">Endonuclease</keyword>
<evidence type="ECO:0000259" key="1">
    <source>
        <dbReference type="Pfam" id="PF13392"/>
    </source>
</evidence>
<reference evidence="2" key="1">
    <citation type="submission" date="2018-10" db="EMBL/GenBank/DDBJ databases">
        <title>Hidden diversity of soil giant viruses.</title>
        <authorList>
            <person name="Schulz F."/>
            <person name="Alteio L."/>
            <person name="Goudeau D."/>
            <person name="Ryan E.M."/>
            <person name="Malmstrom R.R."/>
            <person name="Blanchard J."/>
            <person name="Woyke T."/>
        </authorList>
    </citation>
    <scope>NUCLEOTIDE SEQUENCE</scope>
    <source>
        <strain evidence="2">HYV1</strain>
    </source>
</reference>
<evidence type="ECO:0000313" key="2">
    <source>
        <dbReference type="EMBL" id="AYV84133.1"/>
    </source>
</evidence>
<name>A0A3G5AE31_9VIRU</name>
<gene>
    <name evidence="2" type="ORF">Hyperionvirus18_9</name>
</gene>
<dbReference type="SUPFAM" id="SSF54060">
    <property type="entry name" value="His-Me finger endonucleases"/>
    <property type="match status" value="1"/>
</dbReference>
<organism evidence="2">
    <name type="scientific">Hyperionvirus sp</name>
    <dbReference type="NCBI Taxonomy" id="2487770"/>
    <lineage>
        <taxon>Viruses</taxon>
        <taxon>Varidnaviria</taxon>
        <taxon>Bamfordvirae</taxon>
        <taxon>Nucleocytoviricota</taxon>
        <taxon>Megaviricetes</taxon>
        <taxon>Imitervirales</taxon>
        <taxon>Mimiviridae</taxon>
        <taxon>Klosneuvirinae</taxon>
    </lineage>
</organism>
<keyword evidence="2" id="KW-0540">Nuclease</keyword>
<dbReference type="GO" id="GO:0004519">
    <property type="term" value="F:endonuclease activity"/>
    <property type="evidence" value="ECO:0007669"/>
    <property type="project" value="UniProtKB-KW"/>
</dbReference>
<dbReference type="EMBL" id="MK072400">
    <property type="protein sequence ID" value="AYV84133.1"/>
    <property type="molecule type" value="Genomic_DNA"/>
</dbReference>
<dbReference type="Pfam" id="PF13392">
    <property type="entry name" value="HNH_3"/>
    <property type="match status" value="1"/>
</dbReference>
<accession>A0A3G5AE31</accession>
<dbReference type="InterPro" id="IPR044925">
    <property type="entry name" value="His-Me_finger_sf"/>
</dbReference>
<keyword evidence="2" id="KW-0378">Hydrolase</keyword>